<comment type="caution">
    <text evidence="1">The sequence shown here is derived from an EMBL/GenBank/DDBJ whole genome shotgun (WGS) entry which is preliminary data.</text>
</comment>
<dbReference type="EC" id="3.1.-.-" evidence="1"/>
<reference evidence="1" key="1">
    <citation type="journal article" date="2017" name="Appl. Environ. Microbiol.">
        <title>Molecular characterization of an Endozoicomonas-like organism causing infection in king scallop Pecten maximus L.</title>
        <authorList>
            <person name="Cano I."/>
            <person name="van Aerle R."/>
            <person name="Ross S."/>
            <person name="Verner-Jeffreys D.W."/>
            <person name="Paley R.K."/>
            <person name="Rimmer G."/>
            <person name="Ryder D."/>
            <person name="Hooper P."/>
            <person name="Stone D."/>
            <person name="Feist S.W."/>
        </authorList>
    </citation>
    <scope>NUCLEOTIDE SEQUENCE</scope>
</reference>
<dbReference type="EMBL" id="NSIT01000042">
    <property type="protein sequence ID" value="PJE79890.1"/>
    <property type="molecule type" value="Genomic_DNA"/>
</dbReference>
<dbReference type="GO" id="GO:0003723">
    <property type="term" value="F:RNA binding"/>
    <property type="evidence" value="ECO:0007669"/>
    <property type="project" value="InterPro"/>
</dbReference>
<gene>
    <name evidence="1" type="primary">higB_1</name>
    <name evidence="1" type="ORF">CI610_01114</name>
</gene>
<dbReference type="Pfam" id="PF09907">
    <property type="entry name" value="HigB_toxin"/>
    <property type="match status" value="1"/>
</dbReference>
<keyword evidence="1" id="KW-0378">Hydrolase</keyword>
<dbReference type="AlphaFoldDB" id="A0A2H9T9I3"/>
<proteinExistence type="predicted"/>
<dbReference type="GO" id="GO:0004519">
    <property type="term" value="F:endonuclease activity"/>
    <property type="evidence" value="ECO:0007669"/>
    <property type="project" value="InterPro"/>
</dbReference>
<dbReference type="GO" id="GO:0016787">
    <property type="term" value="F:hydrolase activity"/>
    <property type="evidence" value="ECO:0007669"/>
    <property type="project" value="UniProtKB-KW"/>
</dbReference>
<dbReference type="GO" id="GO:0110001">
    <property type="term" value="C:toxin-antitoxin complex"/>
    <property type="evidence" value="ECO:0007669"/>
    <property type="project" value="InterPro"/>
</dbReference>
<protein>
    <submittedName>
        <fullName evidence="1">mRNA interferase HigB</fullName>
        <ecNumber evidence="1">3.1.-.-</ecNumber>
    </submittedName>
</protein>
<dbReference type="InterPro" id="IPR018669">
    <property type="entry name" value="Toxin_HigB"/>
</dbReference>
<name>A0A2H9T9I3_9ZZZZ</name>
<sequence>MHIIAKKKFVEATQKHPRYADAIMETYQVLSKGSFTDTHVLQRIFKSLERFRYDKDAYIIDISGNHMRLIGIFYFKSQKVFIKHIVDHKEYDQIIKRCRKGGKL</sequence>
<evidence type="ECO:0000313" key="1">
    <source>
        <dbReference type="EMBL" id="PJE79890.1"/>
    </source>
</evidence>
<accession>A0A2H9T9I3</accession>
<organism evidence="1">
    <name type="scientific">invertebrate metagenome</name>
    <dbReference type="NCBI Taxonomy" id="1711999"/>
    <lineage>
        <taxon>unclassified sequences</taxon>
        <taxon>metagenomes</taxon>
        <taxon>organismal metagenomes</taxon>
    </lineage>
</organism>